<gene>
    <name evidence="1" type="ORF">CLUP02_09336</name>
</gene>
<organism evidence="1 2">
    <name type="scientific">Colletotrichum lupini</name>
    <dbReference type="NCBI Taxonomy" id="145971"/>
    <lineage>
        <taxon>Eukaryota</taxon>
        <taxon>Fungi</taxon>
        <taxon>Dikarya</taxon>
        <taxon>Ascomycota</taxon>
        <taxon>Pezizomycotina</taxon>
        <taxon>Sordariomycetes</taxon>
        <taxon>Hypocreomycetidae</taxon>
        <taxon>Glomerellales</taxon>
        <taxon>Glomerellaceae</taxon>
        <taxon>Colletotrichum</taxon>
        <taxon>Colletotrichum acutatum species complex</taxon>
    </lineage>
</organism>
<dbReference type="Proteomes" id="UP000830671">
    <property type="component" value="Chromosome 4"/>
</dbReference>
<dbReference type="KEGG" id="clup:CLUP02_09336"/>
<dbReference type="EMBL" id="CP019476">
    <property type="protein sequence ID" value="UQC83840.1"/>
    <property type="molecule type" value="Genomic_DNA"/>
</dbReference>
<keyword evidence="2" id="KW-1185">Reference proteome</keyword>
<accession>A0A9Q8WIH5</accession>
<name>A0A9Q8WIH5_9PEZI</name>
<evidence type="ECO:0000313" key="1">
    <source>
        <dbReference type="EMBL" id="UQC83840.1"/>
    </source>
</evidence>
<dbReference type="AlphaFoldDB" id="A0A9Q8WIH5"/>
<protein>
    <submittedName>
        <fullName evidence="1">Uncharacterized protein</fullName>
    </submittedName>
</protein>
<sequence>MSLPIEAKFEGYQKAAVTMSRWANHHAGKGYTKKTKEAP</sequence>
<evidence type="ECO:0000313" key="2">
    <source>
        <dbReference type="Proteomes" id="UP000830671"/>
    </source>
</evidence>
<dbReference type="RefSeq" id="XP_049145459.1">
    <property type="nucleotide sequence ID" value="XM_049288315.1"/>
</dbReference>
<proteinExistence type="predicted"/>
<dbReference type="GeneID" id="73343325"/>
<reference evidence="1" key="1">
    <citation type="journal article" date="2021" name="Mol. Plant Microbe Interact.">
        <title>Complete Genome Sequence of the Plant-Pathogenic Fungus Colletotrichum lupini.</title>
        <authorList>
            <person name="Baroncelli R."/>
            <person name="Pensec F."/>
            <person name="Da Lio D."/>
            <person name="Boufleur T."/>
            <person name="Vicente I."/>
            <person name="Sarrocco S."/>
            <person name="Picot A."/>
            <person name="Baraldi E."/>
            <person name="Sukno S."/>
            <person name="Thon M."/>
            <person name="Le Floch G."/>
        </authorList>
    </citation>
    <scope>NUCLEOTIDE SEQUENCE</scope>
    <source>
        <strain evidence="1">IMI 504893</strain>
    </source>
</reference>